<dbReference type="AlphaFoldDB" id="A0AAV5W1Y6"/>
<feature type="transmembrane region" description="Helical" evidence="1">
    <location>
        <begin position="151"/>
        <end position="171"/>
    </location>
</feature>
<comment type="caution">
    <text evidence="2">The sequence shown here is derived from an EMBL/GenBank/DDBJ whole genome shotgun (WGS) entry which is preliminary data.</text>
</comment>
<dbReference type="PANTHER" id="PTHR34851">
    <property type="entry name" value="PROTEIN CBG05235-RELATED"/>
    <property type="match status" value="1"/>
</dbReference>
<keyword evidence="1" id="KW-1133">Transmembrane helix</keyword>
<evidence type="ECO:0000313" key="3">
    <source>
        <dbReference type="Proteomes" id="UP001432322"/>
    </source>
</evidence>
<dbReference type="Proteomes" id="UP001432322">
    <property type="component" value="Unassembled WGS sequence"/>
</dbReference>
<keyword evidence="1" id="KW-0812">Transmembrane</keyword>
<keyword evidence="3" id="KW-1185">Reference proteome</keyword>
<feature type="transmembrane region" description="Helical" evidence="1">
    <location>
        <begin position="46"/>
        <end position="68"/>
    </location>
</feature>
<dbReference type="PANTHER" id="PTHR34851:SF5">
    <property type="entry name" value="MARVEL DOMAIN-CONTAINING PROTEIN"/>
    <property type="match status" value="1"/>
</dbReference>
<feature type="transmembrane region" description="Helical" evidence="1">
    <location>
        <begin position="80"/>
        <end position="104"/>
    </location>
</feature>
<proteinExistence type="predicted"/>
<organism evidence="2 3">
    <name type="scientific">Pristionchus fissidentatus</name>
    <dbReference type="NCBI Taxonomy" id="1538716"/>
    <lineage>
        <taxon>Eukaryota</taxon>
        <taxon>Metazoa</taxon>
        <taxon>Ecdysozoa</taxon>
        <taxon>Nematoda</taxon>
        <taxon>Chromadorea</taxon>
        <taxon>Rhabditida</taxon>
        <taxon>Rhabditina</taxon>
        <taxon>Diplogasteromorpha</taxon>
        <taxon>Diplogasteroidea</taxon>
        <taxon>Neodiplogasteridae</taxon>
        <taxon>Pristionchus</taxon>
    </lineage>
</organism>
<accession>A0AAV5W1Y6</accession>
<dbReference type="EMBL" id="BTSY01000004">
    <property type="protein sequence ID" value="GMT25835.1"/>
    <property type="molecule type" value="Genomic_DNA"/>
</dbReference>
<feature type="transmembrane region" description="Helical" evidence="1">
    <location>
        <begin position="21"/>
        <end position="40"/>
    </location>
</feature>
<keyword evidence="1" id="KW-0472">Membrane</keyword>
<sequence length="244" mass="27179">MRMFVKERCCCGCSVTLGSRILATISGFSAFCSLFTLFFYDVSFLFILAQAFYIFATMCAAASVFQAVKTRRAMLMAPMMLISVINIVGLVITLLIMILTMFGVKTYINEIFHENYDYVPTNMNVVNGFKQYVDIYWNCDVDAYARSCGGWYALSTFFVVILSAWVFIVHFDCFRVLKDGEGYPTAQYHGNDDITVPVYPTYPAPAYDAAASSSYPGSTFDTPPSYDNVAASTADETPVKVPLP</sequence>
<reference evidence="2" key="1">
    <citation type="submission" date="2023-10" db="EMBL/GenBank/DDBJ databases">
        <title>Genome assembly of Pristionchus species.</title>
        <authorList>
            <person name="Yoshida K."/>
            <person name="Sommer R.J."/>
        </authorList>
    </citation>
    <scope>NUCLEOTIDE SEQUENCE</scope>
    <source>
        <strain evidence="2">RS5133</strain>
    </source>
</reference>
<gene>
    <name evidence="2" type="ORF">PFISCL1PPCAC_17132</name>
</gene>
<evidence type="ECO:0000256" key="1">
    <source>
        <dbReference type="SAM" id="Phobius"/>
    </source>
</evidence>
<evidence type="ECO:0000313" key="2">
    <source>
        <dbReference type="EMBL" id="GMT25835.1"/>
    </source>
</evidence>
<protein>
    <submittedName>
        <fullName evidence="2">Uncharacterized protein</fullName>
    </submittedName>
</protein>
<name>A0AAV5W1Y6_9BILA</name>